<gene>
    <name evidence="1" type="ORF">HF329_26230</name>
</gene>
<reference evidence="2" key="1">
    <citation type="submission" date="2020-04" db="EMBL/GenBank/DDBJ databases">
        <authorList>
            <person name="Kittiwongwattana C."/>
        </authorList>
    </citation>
    <scope>NUCLEOTIDE SEQUENCE [LARGE SCALE GENOMIC DNA]</scope>
    <source>
        <strain evidence="2">1310</strain>
    </source>
</reference>
<name>A0AAE7D9N3_9BACT</name>
<dbReference type="Proteomes" id="UP000502421">
    <property type="component" value="Chromosome"/>
</dbReference>
<organism evidence="1 2">
    <name type="scientific">Chitinophaga oryzae</name>
    <dbReference type="NCBI Taxonomy" id="2725414"/>
    <lineage>
        <taxon>Bacteria</taxon>
        <taxon>Pseudomonadati</taxon>
        <taxon>Bacteroidota</taxon>
        <taxon>Chitinophagia</taxon>
        <taxon>Chitinophagales</taxon>
        <taxon>Chitinophagaceae</taxon>
        <taxon>Chitinophaga</taxon>
    </lineage>
</organism>
<dbReference type="KEGG" id="coy:HF329_26230"/>
<dbReference type="EMBL" id="CP051205">
    <property type="protein sequence ID" value="QJB34608.1"/>
    <property type="molecule type" value="Genomic_DNA"/>
</dbReference>
<accession>A0AAE7D9N3</accession>
<protein>
    <recommendedName>
        <fullName evidence="3">Lipocalin-like domain-containing protein</fullName>
    </recommendedName>
</protein>
<dbReference type="RefSeq" id="WP_168808822.1">
    <property type="nucleotide sequence ID" value="NZ_CP051205.1"/>
</dbReference>
<evidence type="ECO:0000313" key="2">
    <source>
        <dbReference type="Proteomes" id="UP000502421"/>
    </source>
</evidence>
<sequence length="134" mass="15155">MKKILLLSLLFAGSISCKKDKDISPEVLAGTWEIRRQQTDVLMVIEPGKGEQLRFTGNSYEERSQNRVRRSGTFRLTKGFNVEGALDDRIIFDNQTETGATTFYQLMGDSLTIRYGSMSNNGGWMISSYKKISN</sequence>
<dbReference type="PROSITE" id="PS51257">
    <property type="entry name" value="PROKAR_LIPOPROTEIN"/>
    <property type="match status" value="1"/>
</dbReference>
<evidence type="ECO:0008006" key="3">
    <source>
        <dbReference type="Google" id="ProtNLM"/>
    </source>
</evidence>
<evidence type="ECO:0000313" key="1">
    <source>
        <dbReference type="EMBL" id="QJB34608.1"/>
    </source>
</evidence>
<dbReference type="AlphaFoldDB" id="A0AAE7D9N3"/>
<proteinExistence type="predicted"/>